<dbReference type="SUPFAM" id="SSF102712">
    <property type="entry name" value="JAB1/MPN domain"/>
    <property type="match status" value="1"/>
</dbReference>
<evidence type="ECO:0000256" key="3">
    <source>
        <dbReference type="ARBA" id="ARBA00022801"/>
    </source>
</evidence>
<dbReference type="EMBL" id="BJNZ01000001">
    <property type="protein sequence ID" value="GED08007.1"/>
    <property type="molecule type" value="Genomic_DNA"/>
</dbReference>
<evidence type="ECO:0000256" key="4">
    <source>
        <dbReference type="ARBA" id="ARBA00022833"/>
    </source>
</evidence>
<protein>
    <recommendedName>
        <fullName evidence="6">JAB domain-containing protein</fullName>
    </recommendedName>
</protein>
<feature type="domain" description="JAB" evidence="6">
    <location>
        <begin position="24"/>
        <end position="125"/>
    </location>
</feature>
<reference evidence="7 8" key="1">
    <citation type="submission" date="2019-06" db="EMBL/GenBank/DDBJ databases">
        <title>Whole genome shotgun sequence of Cellulosimicrobium cellulans NBRC 15516.</title>
        <authorList>
            <person name="Hosoyama A."/>
            <person name="Uohara A."/>
            <person name="Ohji S."/>
            <person name="Ichikawa N."/>
        </authorList>
    </citation>
    <scope>NUCLEOTIDE SEQUENCE [LARGE SCALE GENOMIC DNA]</scope>
    <source>
        <strain evidence="7 8">NBRC 15516</strain>
    </source>
</reference>
<keyword evidence="2" id="KW-0479">Metal-binding</keyword>
<dbReference type="Gene3D" id="3.40.140.10">
    <property type="entry name" value="Cytidine Deaminase, domain 2"/>
    <property type="match status" value="1"/>
</dbReference>
<evidence type="ECO:0000313" key="7">
    <source>
        <dbReference type="EMBL" id="GED08007.1"/>
    </source>
</evidence>
<keyword evidence="3" id="KW-0378">Hydrolase</keyword>
<keyword evidence="1" id="KW-0645">Protease</keyword>
<dbReference type="Proteomes" id="UP000316659">
    <property type="component" value="Unassembled WGS sequence"/>
</dbReference>
<dbReference type="RefSeq" id="WP_141386984.1">
    <property type="nucleotide sequence ID" value="NZ_BJNZ01000001.1"/>
</dbReference>
<dbReference type="GO" id="GO:0046872">
    <property type="term" value="F:metal ion binding"/>
    <property type="evidence" value="ECO:0007669"/>
    <property type="project" value="UniProtKB-KW"/>
</dbReference>
<dbReference type="InterPro" id="IPR028090">
    <property type="entry name" value="JAB_dom_prok"/>
</dbReference>
<evidence type="ECO:0000256" key="2">
    <source>
        <dbReference type="ARBA" id="ARBA00022723"/>
    </source>
</evidence>
<gene>
    <name evidence="7" type="ORF">CCE02nite_00060</name>
</gene>
<accession>A0A4Y4DTP5</accession>
<dbReference type="Pfam" id="PF14464">
    <property type="entry name" value="Prok-JAB"/>
    <property type="match status" value="1"/>
</dbReference>
<evidence type="ECO:0000259" key="6">
    <source>
        <dbReference type="Pfam" id="PF14464"/>
    </source>
</evidence>
<keyword evidence="5" id="KW-0482">Metalloprotease</keyword>
<keyword evidence="4" id="KW-0862">Zinc</keyword>
<evidence type="ECO:0000313" key="8">
    <source>
        <dbReference type="Proteomes" id="UP000316659"/>
    </source>
</evidence>
<name>A0A4Y4DTP5_CELCE</name>
<proteinExistence type="predicted"/>
<dbReference type="GO" id="GO:0006508">
    <property type="term" value="P:proteolysis"/>
    <property type="evidence" value="ECO:0007669"/>
    <property type="project" value="UniProtKB-KW"/>
</dbReference>
<evidence type="ECO:0000256" key="1">
    <source>
        <dbReference type="ARBA" id="ARBA00022670"/>
    </source>
</evidence>
<organism evidence="7 8">
    <name type="scientific">Cellulosimicrobium cellulans</name>
    <name type="common">Arthrobacter luteus</name>
    <dbReference type="NCBI Taxonomy" id="1710"/>
    <lineage>
        <taxon>Bacteria</taxon>
        <taxon>Bacillati</taxon>
        <taxon>Actinomycetota</taxon>
        <taxon>Actinomycetes</taxon>
        <taxon>Micrococcales</taxon>
        <taxon>Promicromonosporaceae</taxon>
        <taxon>Cellulosimicrobium</taxon>
    </lineage>
</organism>
<comment type="caution">
    <text evidence="7">The sequence shown here is derived from an EMBL/GenBank/DDBJ whole genome shotgun (WGS) entry which is preliminary data.</text>
</comment>
<dbReference type="AlphaFoldDB" id="A0A4Y4DTP5"/>
<dbReference type="GO" id="GO:0008237">
    <property type="term" value="F:metallopeptidase activity"/>
    <property type="evidence" value="ECO:0007669"/>
    <property type="project" value="UniProtKB-KW"/>
</dbReference>
<evidence type="ECO:0000256" key="5">
    <source>
        <dbReference type="ARBA" id="ARBA00023049"/>
    </source>
</evidence>
<sequence length="154" mass="16738">MSPAIHVTAAAWNTIRQEVAAGPSRLETGGILLGHDFGDVLQVTIAGDPGPNSQRGRDTFLRDRDHAARLAAAAWESDRATWIGDWHTHPTTPPVPSPIDLASYARHLQDPDLDFDRFLSVIIGLDDQRHALVAGWVITRDAVNPVQVSLGDPQ</sequence>